<accession>A0ABS9CCH5</accession>
<evidence type="ECO:0000313" key="1">
    <source>
        <dbReference type="EMBL" id="MCF2221071.1"/>
    </source>
</evidence>
<dbReference type="EMBL" id="JACSGT010000002">
    <property type="protein sequence ID" value="MCF2221071.1"/>
    <property type="molecule type" value="Genomic_DNA"/>
</dbReference>
<name>A0ABS9CCH5_9FLAO</name>
<evidence type="ECO:0000313" key="2">
    <source>
        <dbReference type="Proteomes" id="UP001430374"/>
    </source>
</evidence>
<comment type="caution">
    <text evidence="1">The sequence shown here is derived from an EMBL/GenBank/DDBJ whole genome shotgun (WGS) entry which is preliminary data.</text>
</comment>
<proteinExistence type="predicted"/>
<sequence length="139" mass="16356">MKTKMNYSKHQQEIFTEYLEETNHNNYGTSKNMISLIVLIPNRNQYGVPIIPEIHEQWTAEISHMMRDVFQKVTYSDPIDLFQDCNRQIVAQQTICLLGLGLRQNVKIQEVQAIIARIHEFAAQNVLNPAYLYRLRYVD</sequence>
<gene>
    <name evidence="1" type="ORF">H9Q08_17430</name>
</gene>
<organism evidence="1 2">
    <name type="scientific">Chryseobacterium indicum</name>
    <dbReference type="NCBI Taxonomy" id="2766954"/>
    <lineage>
        <taxon>Bacteria</taxon>
        <taxon>Pseudomonadati</taxon>
        <taxon>Bacteroidota</taxon>
        <taxon>Flavobacteriia</taxon>
        <taxon>Flavobacteriales</taxon>
        <taxon>Weeksellaceae</taxon>
        <taxon>Chryseobacterium group</taxon>
        <taxon>Chryseobacterium</taxon>
    </lineage>
</organism>
<reference evidence="1" key="1">
    <citation type="submission" date="2021-08" db="EMBL/GenBank/DDBJ databases">
        <title>Complete genome sequence of Chryseobacterium sp strain PS-8.</title>
        <authorList>
            <person name="Das S.K."/>
        </authorList>
    </citation>
    <scope>NUCLEOTIDE SEQUENCE</scope>
    <source>
        <strain evidence="1">PS-8</strain>
    </source>
</reference>
<keyword evidence="2" id="KW-1185">Reference proteome</keyword>
<dbReference type="Proteomes" id="UP001430374">
    <property type="component" value="Unassembled WGS sequence"/>
</dbReference>
<protein>
    <submittedName>
        <fullName evidence="1">Uncharacterized protein</fullName>
    </submittedName>
</protein>
<dbReference type="RefSeq" id="WP_235132417.1">
    <property type="nucleotide sequence ID" value="NZ_JACSGT010000002.1"/>
</dbReference>